<evidence type="ECO:0000313" key="3">
    <source>
        <dbReference type="Proteomes" id="UP001054889"/>
    </source>
</evidence>
<feature type="domain" description="KIB1-4 beta-propeller" evidence="1">
    <location>
        <begin position="36"/>
        <end position="294"/>
    </location>
</feature>
<sequence length="330" mass="36555">MASKPTNDVESLAAAAASFPLLVYDHGEQPDNSQMVFSVADGSTRTFQVPELRNYRCLETPSGLVLMVDLASLQSSLWNPQTGQKIPLPAMDKPLPERCQCLLSDTVSSPDCLVLVSDLKQPQLLFCKVRGGSAWVSQSYDLGLYELPGSYSTPEKKRVIGNMAAVQGKFYFFKARDVIGVLSFAHSPEPQLEEIATFDAPLPTIKSDAPLCATMMFLLESCQELFLVCLFLLGPSFERIEDFGAYRMDFSKQQWCKLTDIGDRAFLLGPRNFATSCCAIEPGLKRGCVYYSYEILGVFDLLEGTCHIAGPTQDIPVLSREPFWMVPVLR</sequence>
<reference evidence="2" key="2">
    <citation type="submission" date="2021-12" db="EMBL/GenBank/DDBJ databases">
        <title>Resequencing data analysis of finger millet.</title>
        <authorList>
            <person name="Hatakeyama M."/>
            <person name="Aluri S."/>
            <person name="Balachadran M.T."/>
            <person name="Sivarajan S.R."/>
            <person name="Poveda L."/>
            <person name="Shimizu-Inatsugi R."/>
            <person name="Schlapbach R."/>
            <person name="Sreeman S.M."/>
            <person name="Shimizu K.K."/>
        </authorList>
    </citation>
    <scope>NUCLEOTIDE SEQUENCE</scope>
</reference>
<dbReference type="Pfam" id="PF03478">
    <property type="entry name" value="Beta-prop_KIB1-4"/>
    <property type="match status" value="1"/>
</dbReference>
<organism evidence="2 3">
    <name type="scientific">Eleusine coracana subsp. coracana</name>
    <dbReference type="NCBI Taxonomy" id="191504"/>
    <lineage>
        <taxon>Eukaryota</taxon>
        <taxon>Viridiplantae</taxon>
        <taxon>Streptophyta</taxon>
        <taxon>Embryophyta</taxon>
        <taxon>Tracheophyta</taxon>
        <taxon>Spermatophyta</taxon>
        <taxon>Magnoliopsida</taxon>
        <taxon>Liliopsida</taxon>
        <taxon>Poales</taxon>
        <taxon>Poaceae</taxon>
        <taxon>PACMAD clade</taxon>
        <taxon>Chloridoideae</taxon>
        <taxon>Cynodonteae</taxon>
        <taxon>Eleusininae</taxon>
        <taxon>Eleusine</taxon>
    </lineage>
</organism>
<dbReference type="InterPro" id="IPR005174">
    <property type="entry name" value="KIB1-4_b-propeller"/>
</dbReference>
<name>A0AAV5FRL1_ELECO</name>
<dbReference type="AlphaFoldDB" id="A0AAV5FRL1"/>
<dbReference type="PANTHER" id="PTHR40891">
    <property type="entry name" value="DUF295 DOMAIN-CONTAINING PROTEIN"/>
    <property type="match status" value="1"/>
</dbReference>
<dbReference type="Proteomes" id="UP001054889">
    <property type="component" value="Unassembled WGS sequence"/>
</dbReference>
<protein>
    <recommendedName>
        <fullName evidence="1">KIB1-4 beta-propeller domain-containing protein</fullName>
    </recommendedName>
</protein>
<keyword evidence="3" id="KW-1185">Reference proteome</keyword>
<evidence type="ECO:0000259" key="1">
    <source>
        <dbReference type="Pfam" id="PF03478"/>
    </source>
</evidence>
<evidence type="ECO:0000313" key="2">
    <source>
        <dbReference type="EMBL" id="GJN37388.1"/>
    </source>
</evidence>
<comment type="caution">
    <text evidence="2">The sequence shown here is derived from an EMBL/GenBank/DDBJ whole genome shotgun (WGS) entry which is preliminary data.</text>
</comment>
<reference evidence="2" key="1">
    <citation type="journal article" date="2018" name="DNA Res.">
        <title>Multiple hybrid de novo genome assembly of finger millet, an orphan allotetraploid crop.</title>
        <authorList>
            <person name="Hatakeyama M."/>
            <person name="Aluri S."/>
            <person name="Balachadran M.T."/>
            <person name="Sivarajan S.R."/>
            <person name="Patrignani A."/>
            <person name="Gruter S."/>
            <person name="Poveda L."/>
            <person name="Shimizu-Inatsugi R."/>
            <person name="Baeten J."/>
            <person name="Francoijs K.J."/>
            <person name="Nataraja K.N."/>
            <person name="Reddy Y.A.N."/>
            <person name="Phadnis S."/>
            <person name="Ravikumar R.L."/>
            <person name="Schlapbach R."/>
            <person name="Sreeman S.M."/>
            <person name="Shimizu K.K."/>
        </authorList>
    </citation>
    <scope>NUCLEOTIDE SEQUENCE</scope>
</reference>
<dbReference type="PANTHER" id="PTHR40891:SF1">
    <property type="entry name" value="DUF295 DOMAIN-CONTAINING PROTEIN"/>
    <property type="match status" value="1"/>
</dbReference>
<gene>
    <name evidence="2" type="primary">gb26335</name>
    <name evidence="2" type="ORF">PR202_gb26335</name>
</gene>
<dbReference type="EMBL" id="BQKI01000095">
    <property type="protein sequence ID" value="GJN37388.1"/>
    <property type="molecule type" value="Genomic_DNA"/>
</dbReference>
<proteinExistence type="predicted"/>
<accession>A0AAV5FRL1</accession>